<keyword evidence="2" id="KW-1185">Reference proteome</keyword>
<dbReference type="RefSeq" id="WP_155170381.1">
    <property type="nucleotide sequence ID" value="NZ_BAAAFL010000010.1"/>
</dbReference>
<gene>
    <name evidence="1" type="ORF">E1163_05635</name>
</gene>
<evidence type="ECO:0000313" key="2">
    <source>
        <dbReference type="Proteomes" id="UP000798808"/>
    </source>
</evidence>
<dbReference type="Proteomes" id="UP000798808">
    <property type="component" value="Unassembled WGS sequence"/>
</dbReference>
<dbReference type="InterPro" id="IPR025563">
    <property type="entry name" value="DUF4286"/>
</dbReference>
<comment type="caution">
    <text evidence="1">The sequence shown here is derived from an EMBL/GenBank/DDBJ whole genome shotgun (WGS) entry which is preliminary data.</text>
</comment>
<proteinExistence type="predicted"/>
<name>A0ABW9RK07_9BACT</name>
<accession>A0ABW9RK07</accession>
<organism evidence="1 2">
    <name type="scientific">Fulvivirga kasyanovii</name>
    <dbReference type="NCBI Taxonomy" id="396812"/>
    <lineage>
        <taxon>Bacteria</taxon>
        <taxon>Pseudomonadati</taxon>
        <taxon>Bacteroidota</taxon>
        <taxon>Cytophagia</taxon>
        <taxon>Cytophagales</taxon>
        <taxon>Fulvivirgaceae</taxon>
        <taxon>Fulvivirga</taxon>
    </lineage>
</organism>
<reference evidence="1 2" key="1">
    <citation type="submission" date="2019-02" db="EMBL/GenBank/DDBJ databases">
        <authorList>
            <person name="Goldberg S.R."/>
            <person name="Haltli B.A."/>
            <person name="Correa H."/>
            <person name="Russell K.G."/>
        </authorList>
    </citation>
    <scope>NUCLEOTIDE SEQUENCE [LARGE SCALE GENOMIC DNA]</scope>
    <source>
        <strain evidence="1 2">JCM 16186</strain>
    </source>
</reference>
<dbReference type="EMBL" id="SMLW01000412">
    <property type="protein sequence ID" value="MTI24422.1"/>
    <property type="molecule type" value="Genomic_DNA"/>
</dbReference>
<evidence type="ECO:0000313" key="1">
    <source>
        <dbReference type="EMBL" id="MTI24422.1"/>
    </source>
</evidence>
<protein>
    <submittedName>
        <fullName evidence="1">DUF4286 family protein</fullName>
    </submittedName>
</protein>
<sequence>MVLYNVTVGIDIDAEEEWLGWMKSKHIPAVMDTGMFIEYKIFKVLSQEEEQSVSYSIQYFAQTVDKVVEYLNNHAPKLVEEHRNRYKDKHVAFRTLLEEV</sequence>
<dbReference type="Pfam" id="PF14114">
    <property type="entry name" value="DUF4286"/>
    <property type="match status" value="1"/>
</dbReference>